<keyword evidence="3" id="KW-0614">Plasmid</keyword>
<reference evidence="4" key="1">
    <citation type="submission" date="2012-01" db="EMBL/GenBank/DDBJ databases">
        <title>Complete sequence of plasmid of Thermobacillus composti KWC4.</title>
        <authorList>
            <person name="Lucas S."/>
            <person name="Han J."/>
            <person name="Lapidus A."/>
            <person name="Cheng J.-F."/>
            <person name="Goodwin L."/>
            <person name="Pitluck S."/>
            <person name="Peters L."/>
            <person name="Ovchinnikova G."/>
            <person name="Teshima H."/>
            <person name="Detter J.C."/>
            <person name="Han C."/>
            <person name="Tapia R."/>
            <person name="Land M."/>
            <person name="Hauser L."/>
            <person name="Kyrpides N."/>
            <person name="Ivanova N."/>
            <person name="Pagani I."/>
            <person name="Anderson I."/>
            <person name="Woyke T."/>
        </authorList>
    </citation>
    <scope>NUCLEOTIDE SEQUENCE [LARGE SCALE GENOMIC DNA]</scope>
    <source>
        <strain evidence="4">DSM 18247 / JCM 13945 / KWC4</strain>
        <plasmid evidence="4">Plasmid pTHECO01</plasmid>
    </source>
</reference>
<dbReference type="GO" id="GO:0052621">
    <property type="term" value="F:diguanylate cyclase activity"/>
    <property type="evidence" value="ECO:0007669"/>
    <property type="project" value="TreeGrafter"/>
</dbReference>
<organism evidence="3 4">
    <name type="scientific">Thermobacillus composti (strain DSM 18247 / JCM 13945 / KWC4)</name>
    <dbReference type="NCBI Taxonomy" id="717605"/>
    <lineage>
        <taxon>Bacteria</taxon>
        <taxon>Bacillati</taxon>
        <taxon>Bacillota</taxon>
        <taxon>Bacilli</taxon>
        <taxon>Bacillales</taxon>
        <taxon>Paenibacillaceae</taxon>
        <taxon>Thermobacillus</taxon>
    </lineage>
</organism>
<dbReference type="PROSITE" id="PS50887">
    <property type="entry name" value="GGDEF"/>
    <property type="match status" value="1"/>
</dbReference>
<evidence type="ECO:0000256" key="1">
    <source>
        <dbReference type="SAM" id="Phobius"/>
    </source>
</evidence>
<evidence type="ECO:0000259" key="2">
    <source>
        <dbReference type="PROSITE" id="PS50887"/>
    </source>
</evidence>
<evidence type="ECO:0000313" key="4">
    <source>
        <dbReference type="Proteomes" id="UP000010795"/>
    </source>
</evidence>
<dbReference type="GO" id="GO:0005886">
    <property type="term" value="C:plasma membrane"/>
    <property type="evidence" value="ECO:0007669"/>
    <property type="project" value="TreeGrafter"/>
</dbReference>
<keyword evidence="1" id="KW-0812">Transmembrane</keyword>
<dbReference type="AlphaFoldDB" id="L0EIF3"/>
<dbReference type="EMBL" id="CP003256">
    <property type="protein sequence ID" value="AGA60038.1"/>
    <property type="molecule type" value="Genomic_DNA"/>
</dbReference>
<gene>
    <name evidence="3" type="ordered locus">Theco_4036</name>
</gene>
<evidence type="ECO:0000313" key="3">
    <source>
        <dbReference type="EMBL" id="AGA60038.1"/>
    </source>
</evidence>
<dbReference type="InterPro" id="IPR000160">
    <property type="entry name" value="GGDEF_dom"/>
</dbReference>
<dbReference type="Pfam" id="PF00990">
    <property type="entry name" value="GGDEF"/>
    <property type="match status" value="1"/>
</dbReference>
<dbReference type="Gene3D" id="3.30.70.270">
    <property type="match status" value="1"/>
</dbReference>
<dbReference type="NCBIfam" id="TIGR00254">
    <property type="entry name" value="GGDEF"/>
    <property type="match status" value="1"/>
</dbReference>
<feature type="transmembrane region" description="Helical" evidence="1">
    <location>
        <begin position="148"/>
        <end position="167"/>
    </location>
</feature>
<feature type="transmembrane region" description="Helical" evidence="1">
    <location>
        <begin position="70"/>
        <end position="91"/>
    </location>
</feature>
<accession>L0EIF3</accession>
<dbReference type="RefSeq" id="WP_015256750.1">
    <property type="nucleotide sequence ID" value="NC_019898.1"/>
</dbReference>
<sequence length="384" mass="42972">MGLFKLFAGQQGDVLTSILLLPILIITWVVTRKMPKIRKSKAHIHVLTTLLATILFQIVSIIVLQNPYEAVHINLGDALFIALFYGLYLLFNSSDVKEQIVLYGLCAAIGLISFFVNETWTAQVIAVVCTFVAWYFLANGIPYAKKAHWLLGAFATSKLFLLADTLTKEEHPVFSFGASMLLVTAYAIFLLIIVDHLLQIIQGTYYSSISDALTGLFNRKEFMKYVNRCVEKQHSSYIIFIDVDNFKELNDTQGHDKGDQVLKKVASILQEEVEGIGVAGRYGGEEMVALIIEPSVDMDELTENIRARIYEETVFQSIEGKEYRVSASIGFCKYQEGWNPAEFIKKADQAMYVAKKTGKNRVVEYGGPGFIELSVQVQTNAEAG</sequence>
<feature type="transmembrane region" description="Helical" evidence="1">
    <location>
        <begin position="122"/>
        <end position="141"/>
    </location>
</feature>
<geneLocation type="plasmid" evidence="3 4">
    <name>pTHECO01</name>
</geneLocation>
<dbReference type="InterPro" id="IPR043128">
    <property type="entry name" value="Rev_trsase/Diguanyl_cyclase"/>
</dbReference>
<keyword evidence="1" id="KW-0472">Membrane</keyword>
<keyword evidence="1" id="KW-1133">Transmembrane helix</keyword>
<dbReference type="PANTHER" id="PTHR45138">
    <property type="entry name" value="REGULATORY COMPONENTS OF SENSORY TRANSDUCTION SYSTEM"/>
    <property type="match status" value="1"/>
</dbReference>
<feature type="transmembrane region" description="Helical" evidence="1">
    <location>
        <begin position="12"/>
        <end position="30"/>
    </location>
</feature>
<name>L0EIF3_THECK</name>
<feature type="transmembrane region" description="Helical" evidence="1">
    <location>
        <begin position="42"/>
        <end position="64"/>
    </location>
</feature>
<dbReference type="HOGENOM" id="CLU_059183_0_0_9"/>
<keyword evidence="4" id="KW-1185">Reference proteome</keyword>
<feature type="transmembrane region" description="Helical" evidence="1">
    <location>
        <begin position="173"/>
        <end position="194"/>
    </location>
</feature>
<dbReference type="GO" id="GO:0043709">
    <property type="term" value="P:cell adhesion involved in single-species biofilm formation"/>
    <property type="evidence" value="ECO:0007669"/>
    <property type="project" value="TreeGrafter"/>
</dbReference>
<feature type="domain" description="GGDEF" evidence="2">
    <location>
        <begin position="234"/>
        <end position="367"/>
    </location>
</feature>
<dbReference type="KEGG" id="tco:Theco_4036"/>
<dbReference type="SUPFAM" id="SSF55073">
    <property type="entry name" value="Nucleotide cyclase"/>
    <property type="match status" value="1"/>
</dbReference>
<dbReference type="PANTHER" id="PTHR45138:SF9">
    <property type="entry name" value="DIGUANYLATE CYCLASE DGCM-RELATED"/>
    <property type="match status" value="1"/>
</dbReference>
<dbReference type="InterPro" id="IPR050469">
    <property type="entry name" value="Diguanylate_Cyclase"/>
</dbReference>
<dbReference type="eggNOG" id="COG3706">
    <property type="taxonomic scope" value="Bacteria"/>
</dbReference>
<dbReference type="GO" id="GO:1902201">
    <property type="term" value="P:negative regulation of bacterial-type flagellum-dependent cell motility"/>
    <property type="evidence" value="ECO:0007669"/>
    <property type="project" value="TreeGrafter"/>
</dbReference>
<protein>
    <submittedName>
        <fullName evidence="3">Diguanylate cyclase (GGDEF) domain-containing protein</fullName>
    </submittedName>
</protein>
<proteinExistence type="predicted"/>
<dbReference type="InterPro" id="IPR029787">
    <property type="entry name" value="Nucleotide_cyclase"/>
</dbReference>
<dbReference type="SMART" id="SM00267">
    <property type="entry name" value="GGDEF"/>
    <property type="match status" value="1"/>
</dbReference>
<feature type="transmembrane region" description="Helical" evidence="1">
    <location>
        <begin position="100"/>
        <end position="116"/>
    </location>
</feature>
<dbReference type="Proteomes" id="UP000010795">
    <property type="component" value="Plasmid pTHECO01"/>
</dbReference>
<dbReference type="CDD" id="cd01949">
    <property type="entry name" value="GGDEF"/>
    <property type="match status" value="1"/>
</dbReference>